<evidence type="ECO:0000313" key="1">
    <source>
        <dbReference type="EMBL" id="ERN04580.1"/>
    </source>
</evidence>
<reference evidence="2" key="1">
    <citation type="journal article" date="2013" name="Science">
        <title>The Amborella genome and the evolution of flowering plants.</title>
        <authorList>
            <consortium name="Amborella Genome Project"/>
        </authorList>
    </citation>
    <scope>NUCLEOTIDE SEQUENCE [LARGE SCALE GENOMIC DNA]</scope>
</reference>
<dbReference type="Proteomes" id="UP000017836">
    <property type="component" value="Unassembled WGS sequence"/>
</dbReference>
<name>W1PC17_AMBTC</name>
<dbReference type="Gramene" id="ERN04580">
    <property type="protein sequence ID" value="ERN04580"/>
    <property type="gene ID" value="AMTR_s00075p00083670"/>
</dbReference>
<evidence type="ECO:0000313" key="2">
    <source>
        <dbReference type="Proteomes" id="UP000017836"/>
    </source>
</evidence>
<gene>
    <name evidence="1" type="ORF">AMTR_s00075p00083670</name>
</gene>
<keyword evidence="2" id="KW-1185">Reference proteome</keyword>
<organism evidence="1 2">
    <name type="scientific">Amborella trichopoda</name>
    <dbReference type="NCBI Taxonomy" id="13333"/>
    <lineage>
        <taxon>Eukaryota</taxon>
        <taxon>Viridiplantae</taxon>
        <taxon>Streptophyta</taxon>
        <taxon>Embryophyta</taxon>
        <taxon>Tracheophyta</taxon>
        <taxon>Spermatophyta</taxon>
        <taxon>Magnoliopsida</taxon>
        <taxon>Amborellales</taxon>
        <taxon>Amborellaceae</taxon>
        <taxon>Amborella</taxon>
    </lineage>
</organism>
<dbReference type="HOGENOM" id="CLU_1724775_0_0_1"/>
<dbReference type="EMBL" id="KI394195">
    <property type="protein sequence ID" value="ERN04580.1"/>
    <property type="molecule type" value="Genomic_DNA"/>
</dbReference>
<sequence>MCTKHVSCPTRQPCTLHVPCLTLVRSRPAHPASQVPGCHCTSRVSCAPGHALHTLCLSCQVATARPVSLAPGCAHTPRLTRKVATARSASLACQVRPCRPRASRTRLPLHILRLLRQVVPCNLRVMHQVATACPTSLACEVTHPAGRYNRSS</sequence>
<proteinExistence type="predicted"/>
<protein>
    <submittedName>
        <fullName evidence="1">Uncharacterized protein</fullName>
    </submittedName>
</protein>
<dbReference type="AlphaFoldDB" id="W1PC17"/>
<accession>W1PC17</accession>